<evidence type="ECO:0000259" key="2">
    <source>
        <dbReference type="Pfam" id="PF00078"/>
    </source>
</evidence>
<dbReference type="SUPFAM" id="SSF56672">
    <property type="entry name" value="DNA/RNA polymerases"/>
    <property type="match status" value="1"/>
</dbReference>
<reference evidence="4 5" key="1">
    <citation type="journal article" date="2018" name="PLoS Genet.">
        <title>Population sequencing reveals clonal diversity and ancestral inbreeding in the grapevine cultivar Chardonnay.</title>
        <authorList>
            <person name="Roach M.J."/>
            <person name="Johnson D.L."/>
            <person name="Bohlmann J."/>
            <person name="van Vuuren H.J."/>
            <person name="Jones S.J."/>
            <person name="Pretorius I.S."/>
            <person name="Schmidt S.A."/>
            <person name="Borneman A.R."/>
        </authorList>
    </citation>
    <scope>NUCLEOTIDE SEQUENCE [LARGE SCALE GENOMIC DNA]</scope>
    <source>
        <strain evidence="5">cv. Chardonnay</strain>
        <tissue evidence="4">Leaf</tissue>
    </source>
</reference>
<accession>A0A438DM37</accession>
<feature type="domain" description="Reverse transcriptase/retrotransposon-derived protein RNase H-like" evidence="3">
    <location>
        <begin position="733"/>
        <end position="786"/>
    </location>
</feature>
<dbReference type="PANTHER" id="PTHR33064">
    <property type="entry name" value="POL PROTEIN"/>
    <property type="match status" value="1"/>
</dbReference>
<dbReference type="InterPro" id="IPR041577">
    <property type="entry name" value="RT_RNaseH_2"/>
</dbReference>
<dbReference type="InterPro" id="IPR051320">
    <property type="entry name" value="Viral_Replic_Matur_Polypro"/>
</dbReference>
<dbReference type="AlphaFoldDB" id="A0A438DM37"/>
<evidence type="ECO:0000313" key="4">
    <source>
        <dbReference type="EMBL" id="RVW36522.1"/>
    </source>
</evidence>
<dbReference type="InterPro" id="IPR043502">
    <property type="entry name" value="DNA/RNA_pol_sf"/>
</dbReference>
<dbReference type="Pfam" id="PF17919">
    <property type="entry name" value="RT_RNaseH_2"/>
    <property type="match status" value="1"/>
</dbReference>
<dbReference type="EMBL" id="QGNW01001569">
    <property type="protein sequence ID" value="RVW36522.1"/>
    <property type="molecule type" value="Genomic_DNA"/>
</dbReference>
<proteinExistence type="predicted"/>
<dbReference type="InterPro" id="IPR028919">
    <property type="entry name" value="Viral_movement"/>
</dbReference>
<evidence type="ECO:0000313" key="5">
    <source>
        <dbReference type="Proteomes" id="UP000288805"/>
    </source>
</evidence>
<organism evidence="4 5">
    <name type="scientific">Vitis vinifera</name>
    <name type="common">Grape</name>
    <dbReference type="NCBI Taxonomy" id="29760"/>
    <lineage>
        <taxon>Eukaryota</taxon>
        <taxon>Viridiplantae</taxon>
        <taxon>Streptophyta</taxon>
        <taxon>Embryophyta</taxon>
        <taxon>Tracheophyta</taxon>
        <taxon>Spermatophyta</taxon>
        <taxon>Magnoliopsida</taxon>
        <taxon>eudicotyledons</taxon>
        <taxon>Gunneridae</taxon>
        <taxon>Pentapetalae</taxon>
        <taxon>rosids</taxon>
        <taxon>Vitales</taxon>
        <taxon>Vitaceae</taxon>
        <taxon>Viteae</taxon>
        <taxon>Vitis</taxon>
    </lineage>
</organism>
<evidence type="ECO:0000256" key="1">
    <source>
        <dbReference type="SAM" id="MobiDB-lite"/>
    </source>
</evidence>
<dbReference type="Pfam" id="PF01107">
    <property type="entry name" value="MP"/>
    <property type="match status" value="1"/>
</dbReference>
<protein>
    <submittedName>
        <fullName evidence="4">Enzymatic polyprotein</fullName>
    </submittedName>
</protein>
<name>A0A438DM37_VITVI</name>
<dbReference type="Proteomes" id="UP000288805">
    <property type="component" value="Unassembled WGS sequence"/>
</dbReference>
<gene>
    <name evidence="4" type="primary">ORF_14</name>
    <name evidence="4" type="ORF">CK203_115877</name>
</gene>
<feature type="region of interest" description="Disordered" evidence="1">
    <location>
        <begin position="276"/>
        <end position="311"/>
    </location>
</feature>
<dbReference type="Gene3D" id="3.30.70.270">
    <property type="match status" value="2"/>
</dbReference>
<dbReference type="InterPro" id="IPR000477">
    <property type="entry name" value="RT_dom"/>
</dbReference>
<dbReference type="CDD" id="cd01647">
    <property type="entry name" value="RT_LTR"/>
    <property type="match status" value="1"/>
</dbReference>
<dbReference type="InterPro" id="IPR043128">
    <property type="entry name" value="Rev_trsase/Diguanyl_cyclase"/>
</dbReference>
<dbReference type="Pfam" id="PF00078">
    <property type="entry name" value="RVT_1"/>
    <property type="match status" value="1"/>
</dbReference>
<evidence type="ECO:0000259" key="3">
    <source>
        <dbReference type="Pfam" id="PF17919"/>
    </source>
</evidence>
<dbReference type="Gene3D" id="3.10.10.10">
    <property type="entry name" value="HIV Type 1 Reverse Transcriptase, subunit A, domain 1"/>
    <property type="match status" value="1"/>
</dbReference>
<dbReference type="PANTHER" id="PTHR33064:SF37">
    <property type="entry name" value="RIBONUCLEASE H"/>
    <property type="match status" value="1"/>
</dbReference>
<dbReference type="FunFam" id="3.30.70.270:FF:000003">
    <property type="entry name" value="Transposon Ty3-G Gag-Pol polyprotein"/>
    <property type="match status" value="1"/>
</dbReference>
<sequence length="1104" mass="126989">MSRRSSDSQDTVVNSEEINYPKIQNDLDDWKLPKVSNQEIYKKGTFKFFTDYTIKTSEMTVSLEQDDQVIRLLDNRSVEKHKKDGYNFIHFGMIQVAAKPLTRLGLNTAIVMCLRDNRHLEYRDSIIGAVQAGLNDGPVYFQCYPNFTVRLRDADILDSVVLHIKTHGFKIKPGNSPVSIITRFAYKSMNTSVGSGALCTSPKGETTYFHSDMLDKSDFIIPKKILWKDVDFPENWHFANAVPAIAQRSESIEQIVQYPDGGGELVFSKSFRHSSNPRVSVYEPSRASSSSIPVRTTREEEGSSSGNPKNVKLTGVRSYTNVARPFYSEENESTQESQQDESPVMSPTYSQMINIIKPNTVPKVIRTIYQEEFYAYLRQEKKNIKFWIWFELFKQVEYPDYPYLQEEIRQYKKDIENLRQPTSSEIPIPQDYINRVGFYHSSTRKEDFEEVLESSQDNSDKINAYLNTISKVIFQRQALFGANGKKLIIKYKLSNAHICNQGICIRQTFILVKDLKEKVLLGVPFLSSIFPMWVDDQGIKTKLLDKEILFEFANPPGERSINTIKDQIAEKDRYKTAFVVPFGHYEWNVMPFGLKNAPSEFQNIMNEIFNQFSDFIIVYIDDVLIYSDSVEQHWKHLNRFIETVKSNGLSLSATKINLFQTKVRFLGHHIHQGTFTPIQRSIEFADKFPDEIKDKKQLQRFLGSLNYVSDFIQDLSQLCAPLRQRLKKNPVPWNEDHTKIVKIVKSRVKTLPCLALADHKAFKIVETDASDIGFGGILKQRSNNQELLGSTSDPNPPILKHPSSPVVEEGNISARCRTLEKKLEIANFHKKDISQAPFSPLEIGEKKPFTPLVDEKLSKDEQECIIFRMFHRRSEILSTLKPADLYQLICEKAKSKVVLNHFFINKTTSQFCNCNRNFTISRACIDLQYYQPINLAFNGEVLILTPEKLLDYGLVYQLICSDPSQASNFGRKVNLSLTQGFKLNKKFADAIFISKAPEWISRGNVIPAQHYVNIHYQNRRPTLLSSPLVQSDICGEPIIKQIKHWRARVISRDFEAYPKNMGHLIAADSLHQIFCSKKIDPLPFKSTIQDTQLLMDHRSEYIPP</sequence>
<feature type="domain" description="Reverse transcriptase" evidence="2">
    <location>
        <begin position="568"/>
        <end position="670"/>
    </location>
</feature>
<comment type="caution">
    <text evidence="4">The sequence shown here is derived from an EMBL/GenBank/DDBJ whole genome shotgun (WGS) entry which is preliminary data.</text>
</comment>